<name>A0A934S6H3_9BACT</name>
<keyword evidence="1" id="KW-0472">Membrane</keyword>
<dbReference type="RefSeq" id="WP_200359775.1">
    <property type="nucleotide sequence ID" value="NZ_JAENIL010000104.1"/>
</dbReference>
<accession>A0A934S6H3</accession>
<gene>
    <name evidence="2" type="ORF">JIN87_27270</name>
</gene>
<evidence type="ECO:0000313" key="3">
    <source>
        <dbReference type="Proteomes" id="UP000617628"/>
    </source>
</evidence>
<evidence type="ECO:0000256" key="1">
    <source>
        <dbReference type="SAM" id="Phobius"/>
    </source>
</evidence>
<keyword evidence="1" id="KW-0812">Transmembrane</keyword>
<proteinExistence type="predicted"/>
<protein>
    <submittedName>
        <fullName evidence="2">Uncharacterized protein</fullName>
    </submittedName>
</protein>
<feature type="transmembrane region" description="Helical" evidence="1">
    <location>
        <begin position="31"/>
        <end position="56"/>
    </location>
</feature>
<feature type="transmembrane region" description="Helical" evidence="1">
    <location>
        <begin position="7"/>
        <end position="25"/>
    </location>
</feature>
<sequence length="109" mass="11736">MNKTIKDIVTLIAGGAAFWIVYQLVLIGLSLLIGLIVSQFLSASYPVIVIFCYAGLRMIEATLEIGGGTGAKCPECKRKIQTSRSVKCEVCGGAALITKKERKELDSKL</sequence>
<keyword evidence="3" id="KW-1185">Reference proteome</keyword>
<reference evidence="2" key="1">
    <citation type="submission" date="2021-01" db="EMBL/GenBank/DDBJ databases">
        <title>Modified the classification status of verrucomicrobia.</title>
        <authorList>
            <person name="Feng X."/>
        </authorList>
    </citation>
    <scope>NUCLEOTIDE SEQUENCE</scope>
    <source>
        <strain evidence="2">KCTC 13126</strain>
    </source>
</reference>
<comment type="caution">
    <text evidence="2">The sequence shown here is derived from an EMBL/GenBank/DDBJ whole genome shotgun (WGS) entry which is preliminary data.</text>
</comment>
<keyword evidence="1" id="KW-1133">Transmembrane helix</keyword>
<dbReference type="AlphaFoldDB" id="A0A934S6H3"/>
<dbReference type="EMBL" id="JAENIL010000104">
    <property type="protein sequence ID" value="MBK1880617.1"/>
    <property type="molecule type" value="Genomic_DNA"/>
</dbReference>
<evidence type="ECO:0000313" key="2">
    <source>
        <dbReference type="EMBL" id="MBK1880617.1"/>
    </source>
</evidence>
<organism evidence="2 3">
    <name type="scientific">Pelagicoccus mobilis</name>
    <dbReference type="NCBI Taxonomy" id="415221"/>
    <lineage>
        <taxon>Bacteria</taxon>
        <taxon>Pseudomonadati</taxon>
        <taxon>Verrucomicrobiota</taxon>
        <taxon>Opitutia</taxon>
        <taxon>Puniceicoccales</taxon>
        <taxon>Pelagicoccaceae</taxon>
        <taxon>Pelagicoccus</taxon>
    </lineage>
</organism>
<dbReference type="Proteomes" id="UP000617628">
    <property type="component" value="Unassembled WGS sequence"/>
</dbReference>